<comment type="subcellular location">
    <subcellularLocation>
        <location evidence="1">Cell membrane</location>
        <topology evidence="1">Multi-pass membrane protein</topology>
    </subcellularLocation>
</comment>
<gene>
    <name evidence="7" type="ORF">SAMN05421736_1011013</name>
</gene>
<evidence type="ECO:0000256" key="6">
    <source>
        <dbReference type="SAM" id="Phobius"/>
    </source>
</evidence>
<evidence type="ECO:0000256" key="1">
    <source>
        <dbReference type="ARBA" id="ARBA00004651"/>
    </source>
</evidence>
<evidence type="ECO:0000256" key="2">
    <source>
        <dbReference type="ARBA" id="ARBA00022475"/>
    </source>
</evidence>
<evidence type="ECO:0000256" key="4">
    <source>
        <dbReference type="ARBA" id="ARBA00022989"/>
    </source>
</evidence>
<keyword evidence="4 6" id="KW-1133">Transmembrane helix</keyword>
<proteinExistence type="predicted"/>
<keyword evidence="2" id="KW-1003">Cell membrane</keyword>
<sequence length="359" mass="41789">MRLGARIFKTGLAVTLALYAAAWLGYTSPAFAALAAFFAVQPSVHRSFILIRDQVQANILSALLAIIFVLAFGHEPFVVGVVVMLVIAIHIKLKKETIIPLAVVTAIAIMGTPTDDFINFAMERFLLTMLGVFAAFIVNLIFLPPKHENLLYHKIVNTNEQIIQWIRLLTRNDADVKTLKKDMNKLAESVAKIDNIFMLYKEERNYLRKNEYARLRKVVLFRQMIHSLRTALSIIKSLDKYENVLQQFPEEMQAIIRSQLDTLTNYHERILLKYTGKVKRQTTEEDFNEVHQRKRQLTDFFHTVYEDSLSHRNSCIHFFPVISLIIEYSEELERLDRLEDGFFKFHREENEVNIREKEL</sequence>
<protein>
    <submittedName>
        <fullName evidence="7">Uncharacterized membrane protein YgaE, UPF0421/DUF939 family</fullName>
    </submittedName>
</protein>
<name>A0A1H3J3B9_9BACI</name>
<dbReference type="GO" id="GO:0005886">
    <property type="term" value="C:plasma membrane"/>
    <property type="evidence" value="ECO:0007669"/>
    <property type="project" value="UniProtKB-SubCell"/>
</dbReference>
<keyword evidence="8" id="KW-1185">Reference proteome</keyword>
<keyword evidence="3 6" id="KW-0812">Transmembrane</keyword>
<dbReference type="OrthoDB" id="1653617at2"/>
<dbReference type="Pfam" id="PF06081">
    <property type="entry name" value="ArAE_1"/>
    <property type="match status" value="1"/>
</dbReference>
<evidence type="ECO:0000313" key="7">
    <source>
        <dbReference type="EMBL" id="SDY34510.1"/>
    </source>
</evidence>
<dbReference type="AlphaFoldDB" id="A0A1H3J3B9"/>
<evidence type="ECO:0000313" key="8">
    <source>
        <dbReference type="Proteomes" id="UP000198935"/>
    </source>
</evidence>
<feature type="transmembrane region" description="Helical" evidence="6">
    <location>
        <begin position="97"/>
        <end position="113"/>
    </location>
</feature>
<dbReference type="PANTHER" id="PTHR30509:SF27">
    <property type="entry name" value="UPF0421 PROTEIN YGAE"/>
    <property type="match status" value="1"/>
</dbReference>
<dbReference type="STRING" id="1503961.SAMN05421736_1011013"/>
<dbReference type="EMBL" id="FNPI01000001">
    <property type="protein sequence ID" value="SDY34510.1"/>
    <property type="molecule type" value="Genomic_DNA"/>
</dbReference>
<keyword evidence="5 6" id="KW-0472">Membrane</keyword>
<organism evidence="7 8">
    <name type="scientific">Evansella caseinilytica</name>
    <dbReference type="NCBI Taxonomy" id="1503961"/>
    <lineage>
        <taxon>Bacteria</taxon>
        <taxon>Bacillati</taxon>
        <taxon>Bacillota</taxon>
        <taxon>Bacilli</taxon>
        <taxon>Bacillales</taxon>
        <taxon>Bacillaceae</taxon>
        <taxon>Evansella</taxon>
    </lineage>
</organism>
<reference evidence="8" key="1">
    <citation type="submission" date="2016-10" db="EMBL/GenBank/DDBJ databases">
        <authorList>
            <person name="Varghese N."/>
            <person name="Submissions S."/>
        </authorList>
    </citation>
    <scope>NUCLEOTIDE SEQUENCE [LARGE SCALE GENOMIC DNA]</scope>
    <source>
        <strain evidence="8">SP</strain>
    </source>
</reference>
<accession>A0A1H3J3B9</accession>
<evidence type="ECO:0000256" key="3">
    <source>
        <dbReference type="ARBA" id="ARBA00022692"/>
    </source>
</evidence>
<feature type="transmembrane region" description="Helical" evidence="6">
    <location>
        <begin position="59"/>
        <end position="85"/>
    </location>
</feature>
<dbReference type="Proteomes" id="UP000198935">
    <property type="component" value="Unassembled WGS sequence"/>
</dbReference>
<feature type="transmembrane region" description="Helical" evidence="6">
    <location>
        <begin position="125"/>
        <end position="143"/>
    </location>
</feature>
<evidence type="ECO:0000256" key="5">
    <source>
        <dbReference type="ARBA" id="ARBA00023136"/>
    </source>
</evidence>
<dbReference type="PANTHER" id="PTHR30509">
    <property type="entry name" value="P-HYDROXYBENZOIC ACID EFFLUX PUMP SUBUNIT-RELATED"/>
    <property type="match status" value="1"/>
</dbReference>
<dbReference type="InterPro" id="IPR010343">
    <property type="entry name" value="ArAE_1"/>
</dbReference>